<keyword evidence="1" id="KW-0472">Membrane</keyword>
<name>A0A1I0VKT6_9RHOB</name>
<evidence type="ECO:0000256" key="1">
    <source>
        <dbReference type="SAM" id="Phobius"/>
    </source>
</evidence>
<dbReference type="EMBL" id="FOJU01000001">
    <property type="protein sequence ID" value="SFA76637.1"/>
    <property type="molecule type" value="Genomic_DNA"/>
</dbReference>
<feature type="transmembrane region" description="Helical" evidence="1">
    <location>
        <begin position="26"/>
        <end position="51"/>
    </location>
</feature>
<keyword evidence="3" id="KW-1185">Reference proteome</keyword>
<sequence length="99" mass="10297">MMILFLLSGVGGGAVAAGTAAYSGYGILACLSAYVLGGWAGMGLVAAPVLLRKEEEQEDLHAEDLLDEELLLDAQFTLAERATTEVAPQSPRDKNTTAA</sequence>
<organism evidence="2 3">
    <name type="scientific">Poseidonocella pacifica</name>
    <dbReference type="NCBI Taxonomy" id="871651"/>
    <lineage>
        <taxon>Bacteria</taxon>
        <taxon>Pseudomonadati</taxon>
        <taxon>Pseudomonadota</taxon>
        <taxon>Alphaproteobacteria</taxon>
        <taxon>Rhodobacterales</taxon>
        <taxon>Roseobacteraceae</taxon>
        <taxon>Poseidonocella</taxon>
    </lineage>
</organism>
<reference evidence="2 3" key="1">
    <citation type="submission" date="2016-10" db="EMBL/GenBank/DDBJ databases">
        <authorList>
            <person name="de Groot N.N."/>
        </authorList>
    </citation>
    <scope>NUCLEOTIDE SEQUENCE [LARGE SCALE GENOMIC DNA]</scope>
    <source>
        <strain evidence="2 3">DSM 29316</strain>
    </source>
</reference>
<keyword evidence="1" id="KW-0812">Transmembrane</keyword>
<dbReference type="Proteomes" id="UP000198796">
    <property type="component" value="Unassembled WGS sequence"/>
</dbReference>
<accession>A0A1I0VKT6</accession>
<evidence type="ECO:0000313" key="2">
    <source>
        <dbReference type="EMBL" id="SFA76637.1"/>
    </source>
</evidence>
<protein>
    <submittedName>
        <fullName evidence="2">Uncharacterized protein</fullName>
    </submittedName>
</protein>
<dbReference type="RefSeq" id="WP_092060619.1">
    <property type="nucleotide sequence ID" value="NZ_FOJU01000001.1"/>
</dbReference>
<gene>
    <name evidence="2" type="ORF">SAMN05421688_0711</name>
</gene>
<dbReference type="AlphaFoldDB" id="A0A1I0VKT6"/>
<evidence type="ECO:0000313" key="3">
    <source>
        <dbReference type="Proteomes" id="UP000198796"/>
    </source>
</evidence>
<keyword evidence="1" id="KW-1133">Transmembrane helix</keyword>
<proteinExistence type="predicted"/>